<dbReference type="EC" id="1.14.11.-" evidence="12"/>
<evidence type="ECO:0000256" key="10">
    <source>
        <dbReference type="ARBA" id="ARBA00023163"/>
    </source>
</evidence>
<dbReference type="InterPro" id="IPR003347">
    <property type="entry name" value="JmjC_dom"/>
</dbReference>
<feature type="region of interest" description="Disordered" evidence="13">
    <location>
        <begin position="29"/>
        <end position="173"/>
    </location>
</feature>
<dbReference type="Pfam" id="PF08007">
    <property type="entry name" value="JmjC_2"/>
    <property type="match status" value="1"/>
</dbReference>
<evidence type="ECO:0000256" key="7">
    <source>
        <dbReference type="ARBA" id="ARBA00023002"/>
    </source>
</evidence>
<keyword evidence="9 12" id="KW-0805">Transcription regulation</keyword>
<comment type="caution">
    <text evidence="15">The sequence shown here is derived from an EMBL/GenBank/DDBJ whole genome shotgun (WGS) entry which is preliminary data.</text>
</comment>
<accession>A0AAD8Y5F9</accession>
<dbReference type="FunFam" id="3.90.930.40:FF:000001">
    <property type="entry name" value="ribosomal oxygenase 1 isoform X1"/>
    <property type="match status" value="1"/>
</dbReference>
<evidence type="ECO:0000256" key="4">
    <source>
        <dbReference type="ARBA" id="ARBA00022723"/>
    </source>
</evidence>
<dbReference type="EMBL" id="JATAAI010000017">
    <property type="protein sequence ID" value="KAK1739958.1"/>
    <property type="molecule type" value="Genomic_DNA"/>
</dbReference>
<reference evidence="15" key="1">
    <citation type="submission" date="2023-06" db="EMBL/GenBank/DDBJ databases">
        <title>Survivors Of The Sea: Transcriptome response of Skeletonema marinoi to long-term dormancy.</title>
        <authorList>
            <person name="Pinder M.I.M."/>
            <person name="Kourtchenko O."/>
            <person name="Robertson E.K."/>
            <person name="Larsson T."/>
            <person name="Maumus F."/>
            <person name="Osuna-Cruz C.M."/>
            <person name="Vancaester E."/>
            <person name="Stenow R."/>
            <person name="Vandepoele K."/>
            <person name="Ploug H."/>
            <person name="Bruchert V."/>
            <person name="Godhe A."/>
            <person name="Topel M."/>
        </authorList>
    </citation>
    <scope>NUCLEOTIDE SEQUENCE</scope>
    <source>
        <strain evidence="15">R05AC</strain>
    </source>
</reference>
<dbReference type="SUPFAM" id="SSF51197">
    <property type="entry name" value="Clavaminate synthase-like"/>
    <property type="match status" value="1"/>
</dbReference>
<feature type="compositionally biased region" description="Basic residues" evidence="13">
    <location>
        <begin position="131"/>
        <end position="141"/>
    </location>
</feature>
<evidence type="ECO:0000256" key="11">
    <source>
        <dbReference type="ARBA" id="ARBA00023242"/>
    </source>
</evidence>
<evidence type="ECO:0000313" key="16">
    <source>
        <dbReference type="Proteomes" id="UP001224775"/>
    </source>
</evidence>
<name>A0AAD8Y5F9_9STRA</name>
<evidence type="ECO:0000313" key="15">
    <source>
        <dbReference type="EMBL" id="KAK1739958.1"/>
    </source>
</evidence>
<keyword evidence="7 12" id="KW-0560">Oxidoreductase</keyword>
<dbReference type="InterPro" id="IPR039994">
    <property type="entry name" value="NO66-like"/>
</dbReference>
<comment type="subcellular location">
    <subcellularLocation>
        <location evidence="1 12">Nucleus</location>
    </subcellularLocation>
</comment>
<dbReference type="GO" id="GO:0032453">
    <property type="term" value="F:histone H3K4 demethylase activity"/>
    <property type="evidence" value="ECO:0007669"/>
    <property type="project" value="TreeGrafter"/>
</dbReference>
<keyword evidence="3" id="KW-0678">Repressor</keyword>
<dbReference type="Gene3D" id="1.10.10.1500">
    <property type="entry name" value="JmjC domain-containing ribosomal oxygenase (ROX), dimer domain"/>
    <property type="match status" value="1"/>
</dbReference>
<dbReference type="InterPro" id="IPR049043">
    <property type="entry name" value="WHD_RIOX1"/>
</dbReference>
<feature type="compositionally biased region" description="Acidic residues" evidence="13">
    <location>
        <begin position="161"/>
        <end position="173"/>
    </location>
</feature>
<comment type="cofactor">
    <cofactor evidence="12">
        <name>Fe(2+)</name>
        <dbReference type="ChEBI" id="CHEBI:29033"/>
    </cofactor>
    <text evidence="12">Binds 1 Fe(2+) ion per subunit.</text>
</comment>
<proteinExistence type="inferred from homology"/>
<evidence type="ECO:0000256" key="8">
    <source>
        <dbReference type="ARBA" id="ARBA00023004"/>
    </source>
</evidence>
<sequence>MGKKRRNVQKGDDDQFNLDKFDDHTAIKNDHLASTTSTNNNNNNGGGGMSRAAKKRAKKRAKNSSTVTATTDVDVSNKELAKSSDAEQKSILKQQSESQKMQLPLDSDDDDDVTAAIQLKEPQVMAIKPDKIKKKKKKKKDKSNETQLVSATHDEAKMDDDNMDEIDDDNDNDDDNLNIMNNNDHDIEPELEELLSTLTPLQILLLDGKDATITTAAESNESHDNEEDEAAAQPDAEGAINPKHVIGDITTELRARILLSSLLSPSGVTVNEFYQQYWGKRPLLAALDDINENDNDNDNEQPSMKMSAEAATESANHITRLDGFLNRTIIDEMIRKNKLRYGLDLNVTRYTDSMGNGLRHRITLDPPPKKKKRRSKNSISVGGDDDDDQEELEYIVANPNDVWSNVDTSQCTVRLLRPHEHNDNIHSLLSVLESEFGCMVGSNAYLTPLNSQGFAPHYDDVDVFILQLEGYKRWRVYAPFNKRETLPRESSRDYTEKEMEDNMAGEEMDVVLGPGDVLYLPRGWIHQAETVSRPSGAPKMDVVKDDHSLHLTVSAMQNWCWADFLEMLMPEALESAATSDKSTSLREGLPKNFVNYMGTMHQLDDDDGETLPEGLKQASAALKSGEDGEGVDEDALMELKAQQRIRAQQQHFKDEAKKRIMRVCKQAMSMLDDACDQIGKRFLSDRLPPALLEPERVLTKEAFANNAANYHDAAKKIWPNTLCRLARPGIARLVIEESQAVLYHCNDNSRVYHGTPLSPMEFEIDDAPAIEQLLTTVEPHWIMVKDLIHGDIEDKMEIAQTLYDEGILAAVLTESPDRSVQTG</sequence>
<dbReference type="PROSITE" id="PS51184">
    <property type="entry name" value="JMJC"/>
    <property type="match status" value="1"/>
</dbReference>
<evidence type="ECO:0000256" key="6">
    <source>
        <dbReference type="ARBA" id="ARBA00022964"/>
    </source>
</evidence>
<evidence type="ECO:0000256" key="2">
    <source>
        <dbReference type="ARBA" id="ARBA00010309"/>
    </source>
</evidence>
<dbReference type="SMART" id="SM00558">
    <property type="entry name" value="JmjC"/>
    <property type="match status" value="1"/>
</dbReference>
<keyword evidence="16" id="KW-1185">Reference proteome</keyword>
<keyword evidence="5" id="KW-0156">Chromatin regulator</keyword>
<evidence type="ECO:0000256" key="9">
    <source>
        <dbReference type="ARBA" id="ARBA00023015"/>
    </source>
</evidence>
<dbReference type="PANTHER" id="PTHR13096">
    <property type="entry name" value="MINA53 MYC INDUCED NUCLEAR ANTIGEN"/>
    <property type="match status" value="1"/>
</dbReference>
<comment type="similarity">
    <text evidence="2">Belongs to the ROX family. NO66 subfamily.</text>
</comment>
<dbReference type="Gene3D" id="2.60.120.650">
    <property type="entry name" value="Cupin"/>
    <property type="match status" value="1"/>
</dbReference>
<keyword evidence="10 12" id="KW-0804">Transcription</keyword>
<dbReference type="GO" id="GO:0005506">
    <property type="term" value="F:iron ion binding"/>
    <property type="evidence" value="ECO:0007669"/>
    <property type="project" value="UniProtKB-UniRule"/>
</dbReference>
<feature type="region of interest" description="Disordered" evidence="13">
    <location>
        <begin position="217"/>
        <end position="240"/>
    </location>
</feature>
<evidence type="ECO:0000256" key="3">
    <source>
        <dbReference type="ARBA" id="ARBA00022491"/>
    </source>
</evidence>
<dbReference type="PANTHER" id="PTHR13096:SF8">
    <property type="entry name" value="RIBOSOMAL OXYGENASE 1"/>
    <property type="match status" value="1"/>
</dbReference>
<feature type="compositionally biased region" description="Low complexity" evidence="13">
    <location>
        <begin position="64"/>
        <end position="74"/>
    </location>
</feature>
<evidence type="ECO:0000256" key="5">
    <source>
        <dbReference type="ARBA" id="ARBA00022853"/>
    </source>
</evidence>
<dbReference type="Gene3D" id="3.90.930.40">
    <property type="match status" value="1"/>
</dbReference>
<gene>
    <name evidence="15" type="ORF">QTG54_009717</name>
</gene>
<dbReference type="Proteomes" id="UP001224775">
    <property type="component" value="Unassembled WGS sequence"/>
</dbReference>
<feature type="compositionally biased region" description="Basic and acidic residues" evidence="13">
    <location>
        <begin position="75"/>
        <end position="90"/>
    </location>
</feature>
<feature type="region of interest" description="Disordered" evidence="13">
    <location>
        <begin position="357"/>
        <end position="388"/>
    </location>
</feature>
<keyword evidence="8 12" id="KW-0408">Iron</keyword>
<dbReference type="GO" id="GO:0051864">
    <property type="term" value="F:histone H3K36 demethylase activity"/>
    <property type="evidence" value="ECO:0007669"/>
    <property type="project" value="TreeGrafter"/>
</dbReference>
<protein>
    <recommendedName>
        <fullName evidence="12">Bifunctional lysine-specific demethylase and histidyl-hydroxylase</fullName>
        <ecNumber evidence="12">1.14.11.-</ecNumber>
    </recommendedName>
</protein>
<feature type="compositionally biased region" description="Polar residues" evidence="13">
    <location>
        <begin position="91"/>
        <end position="101"/>
    </location>
</feature>
<keyword evidence="4 12" id="KW-0479">Metal-binding</keyword>
<evidence type="ECO:0000256" key="12">
    <source>
        <dbReference type="RuleBase" id="RU366061"/>
    </source>
</evidence>
<feature type="compositionally biased region" description="Basic residues" evidence="13">
    <location>
        <begin position="52"/>
        <end position="62"/>
    </location>
</feature>
<evidence type="ECO:0000256" key="1">
    <source>
        <dbReference type="ARBA" id="ARBA00004123"/>
    </source>
</evidence>
<comment type="function">
    <text evidence="12">Oxygenase that can act as both a histone lysine demethylase and a ribosomal histidine hydroxylase.</text>
</comment>
<keyword evidence="11 12" id="KW-0539">Nucleus</keyword>
<organism evidence="15 16">
    <name type="scientific">Skeletonema marinoi</name>
    <dbReference type="NCBI Taxonomy" id="267567"/>
    <lineage>
        <taxon>Eukaryota</taxon>
        <taxon>Sar</taxon>
        <taxon>Stramenopiles</taxon>
        <taxon>Ochrophyta</taxon>
        <taxon>Bacillariophyta</taxon>
        <taxon>Coscinodiscophyceae</taxon>
        <taxon>Thalassiosirophycidae</taxon>
        <taxon>Thalassiosirales</taxon>
        <taxon>Skeletonemataceae</taxon>
        <taxon>Skeletonema</taxon>
        <taxon>Skeletonema marinoi-dohrnii complex</taxon>
    </lineage>
</organism>
<dbReference type="AlphaFoldDB" id="A0AAD8Y5F9"/>
<keyword evidence="6 12" id="KW-0223">Dioxygenase</keyword>
<feature type="domain" description="JmjC" evidence="14">
    <location>
        <begin position="411"/>
        <end position="576"/>
    </location>
</feature>
<evidence type="ECO:0000259" key="14">
    <source>
        <dbReference type="PROSITE" id="PS51184"/>
    </source>
</evidence>
<evidence type="ECO:0000256" key="13">
    <source>
        <dbReference type="SAM" id="MobiDB-lite"/>
    </source>
</evidence>
<dbReference type="Pfam" id="PF21233">
    <property type="entry name" value="WHD_RIOX1"/>
    <property type="match status" value="1"/>
</dbReference>
<dbReference type="GO" id="GO:0005730">
    <property type="term" value="C:nucleolus"/>
    <property type="evidence" value="ECO:0007669"/>
    <property type="project" value="TreeGrafter"/>
</dbReference>